<evidence type="ECO:0000256" key="1">
    <source>
        <dbReference type="ARBA" id="ARBA00005094"/>
    </source>
</evidence>
<dbReference type="EMBL" id="CP002360">
    <property type="protein sequence ID" value="AEE97083.1"/>
    <property type="molecule type" value="Genomic_DNA"/>
</dbReference>
<feature type="binding site" evidence="9">
    <location>
        <position position="124"/>
    </location>
    <ligand>
        <name>1-deoxy-D-xylulose 5-phosphate</name>
        <dbReference type="ChEBI" id="CHEBI:57792"/>
    </ligand>
</feature>
<evidence type="ECO:0000256" key="8">
    <source>
        <dbReference type="ARBA" id="ARBA00048543"/>
    </source>
</evidence>
<dbReference type="NCBIfam" id="TIGR00243">
    <property type="entry name" value="Dxr"/>
    <property type="match status" value="1"/>
</dbReference>
<evidence type="ECO:0000256" key="9">
    <source>
        <dbReference type="HAMAP-Rule" id="MF_00183"/>
    </source>
</evidence>
<dbReference type="Gene3D" id="1.10.1740.10">
    <property type="match status" value="1"/>
</dbReference>
<dbReference type="FunFam" id="3.40.50.720:FF:000045">
    <property type="entry name" value="1-deoxy-D-xylulose 5-phosphate reductoisomerase"/>
    <property type="match status" value="1"/>
</dbReference>
<dbReference type="KEGG" id="mas:Mahau_1907"/>
<dbReference type="PANTHER" id="PTHR30525:SF0">
    <property type="entry name" value="1-DEOXY-D-XYLULOSE 5-PHOSPHATE REDUCTOISOMERASE, CHLOROPLASTIC"/>
    <property type="match status" value="1"/>
</dbReference>
<dbReference type="HOGENOM" id="CLU_035714_4_0_9"/>
<gene>
    <name evidence="9" type="primary">dxr</name>
    <name evidence="13" type="ordered locus">Mahau_1907</name>
</gene>
<evidence type="ECO:0000259" key="10">
    <source>
        <dbReference type="Pfam" id="PF02670"/>
    </source>
</evidence>
<feature type="domain" description="1-deoxy-D-xylulose 5-phosphate reductoisomerase C-terminal" evidence="11">
    <location>
        <begin position="145"/>
        <end position="230"/>
    </location>
</feature>
<dbReference type="InterPro" id="IPR036169">
    <property type="entry name" value="DXPR_C_sf"/>
</dbReference>
<sequence>MLKKKRIVILGSTGSIGRQALEIIRMHSDRYEVVGLSAYSNIDLLELQIKEFDPLYIAVSDTQKASLLRQRMPDKDIRTGREGINNLASLDDADIVLVSVVGIAGLEPTLTAIKNNKIVALATKEAMVTGGHLVESELKRSKGYIIPVDSEHSAIFQCLKASYNPDREIKRILLTASGGPFKGWPVEDLKQVTPQQALKHPNWNMGKRITIDSATMMNKGFEIIEARWLFNVRPDQIDVLVHPQSIVHSMVEFVDSSIIAQMGLPDMRMAIGYAFSYPERLTTGVGDLDLSVISKLTFEYPDMDAFKCLKLAKNALNTGGSMPTVLNAADEAAVALFLNGSIAFTDIADIIERAMQAHVPLPNPSLEEIHSVDAQTRMFVNNLAKG</sequence>
<keyword evidence="4 9" id="KW-0521">NADP</keyword>
<feature type="binding site" evidence="9">
    <location>
        <position position="151"/>
    </location>
    <ligand>
        <name>Mn(2+)</name>
        <dbReference type="ChEBI" id="CHEBI:29035"/>
    </ligand>
</feature>
<feature type="binding site" evidence="9">
    <location>
        <position position="16"/>
    </location>
    <ligand>
        <name>NADPH</name>
        <dbReference type="ChEBI" id="CHEBI:57783"/>
    </ligand>
</feature>
<dbReference type="SUPFAM" id="SSF51735">
    <property type="entry name" value="NAD(P)-binding Rossmann-fold domains"/>
    <property type="match status" value="1"/>
</dbReference>
<dbReference type="EC" id="1.1.1.267" evidence="9"/>
<feature type="domain" description="1-deoxy-D-xylulose 5-phosphate reductoisomerase N-terminal" evidence="10">
    <location>
        <begin position="7"/>
        <end position="131"/>
    </location>
</feature>
<name>F4A1N3_MAHA5</name>
<dbReference type="AlphaFoldDB" id="F4A1N3"/>
<evidence type="ECO:0000256" key="4">
    <source>
        <dbReference type="ARBA" id="ARBA00022857"/>
    </source>
</evidence>
<feature type="binding site" evidence="9">
    <location>
        <position position="222"/>
    </location>
    <ligand>
        <name>1-deoxy-D-xylulose 5-phosphate</name>
        <dbReference type="ChEBI" id="CHEBI:57792"/>
    </ligand>
</feature>
<dbReference type="InterPro" id="IPR036291">
    <property type="entry name" value="NAD(P)-bd_dom_sf"/>
</dbReference>
<keyword evidence="6 9" id="KW-0464">Manganese</keyword>
<feature type="binding site" evidence="9">
    <location>
        <position position="41"/>
    </location>
    <ligand>
        <name>NADPH</name>
        <dbReference type="ChEBI" id="CHEBI:57783"/>
    </ligand>
</feature>
<feature type="binding site" evidence="9">
    <location>
        <position position="219"/>
    </location>
    <ligand>
        <name>1-deoxy-D-xylulose 5-phosphate</name>
        <dbReference type="ChEBI" id="CHEBI:57792"/>
    </ligand>
</feature>
<feature type="binding site" evidence="9">
    <location>
        <position position="151"/>
    </location>
    <ligand>
        <name>1-deoxy-D-xylulose 5-phosphate</name>
        <dbReference type="ChEBI" id="CHEBI:57792"/>
    </ligand>
</feature>
<feature type="binding site" evidence="9">
    <location>
        <position position="177"/>
    </location>
    <ligand>
        <name>1-deoxy-D-xylulose 5-phosphate</name>
        <dbReference type="ChEBI" id="CHEBI:57792"/>
    </ligand>
</feature>
<evidence type="ECO:0000259" key="12">
    <source>
        <dbReference type="Pfam" id="PF13288"/>
    </source>
</evidence>
<dbReference type="GO" id="GO:0051484">
    <property type="term" value="P:isopentenyl diphosphate biosynthetic process, methylerythritol 4-phosphate pathway involved in terpenoid biosynthetic process"/>
    <property type="evidence" value="ECO:0007669"/>
    <property type="project" value="TreeGrafter"/>
</dbReference>
<feature type="binding site" evidence="9">
    <location>
        <position position="218"/>
    </location>
    <ligand>
        <name>1-deoxy-D-xylulose 5-phosphate</name>
        <dbReference type="ChEBI" id="CHEBI:57792"/>
    </ligand>
</feature>
<keyword evidence="9" id="KW-0460">Magnesium</keyword>
<evidence type="ECO:0000313" key="13">
    <source>
        <dbReference type="EMBL" id="AEE97083.1"/>
    </source>
</evidence>
<feature type="binding site" evidence="9">
    <location>
        <position position="206"/>
    </location>
    <ligand>
        <name>NADPH</name>
        <dbReference type="ChEBI" id="CHEBI:57783"/>
    </ligand>
</feature>
<dbReference type="RefSeq" id="WP_013781511.1">
    <property type="nucleotide sequence ID" value="NC_015520.1"/>
</dbReference>
<feature type="binding site" evidence="9">
    <location>
        <position position="13"/>
    </location>
    <ligand>
        <name>NADPH</name>
        <dbReference type="ChEBI" id="CHEBI:57783"/>
    </ligand>
</feature>
<evidence type="ECO:0000313" key="14">
    <source>
        <dbReference type="Proteomes" id="UP000008457"/>
    </source>
</evidence>
<evidence type="ECO:0000256" key="7">
    <source>
        <dbReference type="ARBA" id="ARBA00023229"/>
    </source>
</evidence>
<dbReference type="Gene3D" id="3.40.50.720">
    <property type="entry name" value="NAD(P)-binding Rossmann-like Domain"/>
    <property type="match status" value="1"/>
</dbReference>
<feature type="binding site" evidence="9">
    <location>
        <position position="200"/>
    </location>
    <ligand>
        <name>1-deoxy-D-xylulose 5-phosphate</name>
        <dbReference type="ChEBI" id="CHEBI:57792"/>
    </ligand>
</feature>
<feature type="binding site" evidence="9">
    <location>
        <position position="125"/>
    </location>
    <ligand>
        <name>NADPH</name>
        <dbReference type="ChEBI" id="CHEBI:57783"/>
    </ligand>
</feature>
<dbReference type="GO" id="GO:0030145">
    <property type="term" value="F:manganese ion binding"/>
    <property type="evidence" value="ECO:0007669"/>
    <property type="project" value="TreeGrafter"/>
</dbReference>
<dbReference type="PANTHER" id="PTHR30525">
    <property type="entry name" value="1-DEOXY-D-XYLULOSE 5-PHOSPHATE REDUCTOISOMERASE"/>
    <property type="match status" value="1"/>
</dbReference>
<keyword evidence="3 9" id="KW-0479">Metal-binding</keyword>
<keyword evidence="14" id="KW-1185">Reference proteome</keyword>
<keyword evidence="5 9" id="KW-0560">Oxidoreductase</keyword>
<dbReference type="OrthoDB" id="9806546at2"/>
<feature type="domain" description="DXP reductoisomerase C-terminal" evidence="12">
    <location>
        <begin position="262"/>
        <end position="378"/>
    </location>
</feature>
<feature type="binding site" evidence="9">
    <location>
        <position position="149"/>
    </location>
    <ligand>
        <name>Mn(2+)</name>
        <dbReference type="ChEBI" id="CHEBI:29035"/>
    </ligand>
</feature>
<feature type="binding site" evidence="9">
    <location>
        <position position="150"/>
    </location>
    <ligand>
        <name>1-deoxy-D-xylulose 5-phosphate</name>
        <dbReference type="ChEBI" id="CHEBI:57792"/>
    </ligand>
</feature>
<evidence type="ECO:0000259" key="11">
    <source>
        <dbReference type="Pfam" id="PF08436"/>
    </source>
</evidence>
<comment type="catalytic activity">
    <reaction evidence="8">
        <text>2-C-methyl-D-erythritol 4-phosphate + NADP(+) = 1-deoxy-D-xylulose 5-phosphate + NADPH + H(+)</text>
        <dbReference type="Rhea" id="RHEA:13717"/>
        <dbReference type="ChEBI" id="CHEBI:15378"/>
        <dbReference type="ChEBI" id="CHEBI:57783"/>
        <dbReference type="ChEBI" id="CHEBI:57792"/>
        <dbReference type="ChEBI" id="CHEBI:58262"/>
        <dbReference type="ChEBI" id="CHEBI:58349"/>
        <dbReference type="EC" id="1.1.1.267"/>
    </reaction>
    <physiologicalReaction direction="right-to-left" evidence="8">
        <dbReference type="Rhea" id="RHEA:13719"/>
    </physiologicalReaction>
</comment>
<dbReference type="Pfam" id="PF02670">
    <property type="entry name" value="DXP_reductoisom"/>
    <property type="match status" value="1"/>
</dbReference>
<dbReference type="GO" id="GO:0070402">
    <property type="term" value="F:NADPH binding"/>
    <property type="evidence" value="ECO:0007669"/>
    <property type="project" value="InterPro"/>
</dbReference>
<dbReference type="InterPro" id="IPR013644">
    <property type="entry name" value="DXP_reductoisomerase_C"/>
</dbReference>
<comment type="similarity">
    <text evidence="2 9">Belongs to the DXR family.</text>
</comment>
<evidence type="ECO:0000256" key="5">
    <source>
        <dbReference type="ARBA" id="ARBA00023002"/>
    </source>
</evidence>
<dbReference type="eggNOG" id="COG0743">
    <property type="taxonomic scope" value="Bacteria"/>
</dbReference>
<dbReference type="InterPro" id="IPR003821">
    <property type="entry name" value="DXP_reductoisomerase"/>
</dbReference>
<protein>
    <recommendedName>
        <fullName evidence="9">1-deoxy-D-xylulose 5-phosphate reductoisomerase</fullName>
        <shortName evidence="9">DXP reductoisomerase</shortName>
        <ecNumber evidence="9">1.1.1.267</ecNumber>
    </recommendedName>
    <alternativeName>
        <fullName evidence="9">1-deoxyxylulose-5-phosphate reductoisomerase</fullName>
    </alternativeName>
    <alternativeName>
        <fullName evidence="9">2-C-methyl-D-erythritol 4-phosphate synthase</fullName>
    </alternativeName>
</protein>
<reference evidence="13 14" key="2">
    <citation type="journal article" date="2011" name="Stand. Genomic Sci.">
        <title>Complete genome sequence of Mahella australiensis type strain (50-1 BON).</title>
        <authorList>
            <person name="Sikorski J."/>
            <person name="Teshima H."/>
            <person name="Nolan M."/>
            <person name="Lucas S."/>
            <person name="Hammon N."/>
            <person name="Deshpande S."/>
            <person name="Cheng J.F."/>
            <person name="Pitluck S."/>
            <person name="Liolios K."/>
            <person name="Pagani I."/>
            <person name="Ivanova N."/>
            <person name="Huntemann M."/>
            <person name="Mavromatis K."/>
            <person name="Ovchinikova G."/>
            <person name="Pati A."/>
            <person name="Tapia R."/>
            <person name="Han C."/>
            <person name="Goodwin L."/>
            <person name="Chen A."/>
            <person name="Palaniappan K."/>
            <person name="Land M."/>
            <person name="Hauser L."/>
            <person name="Ngatchou-Djao O.D."/>
            <person name="Rohde M."/>
            <person name="Pukall R."/>
            <person name="Spring S."/>
            <person name="Abt B."/>
            <person name="Goker M."/>
            <person name="Detter J.C."/>
            <person name="Woyke T."/>
            <person name="Bristow J."/>
            <person name="Markowitz V."/>
            <person name="Hugenholtz P."/>
            <person name="Eisen J.A."/>
            <person name="Kyrpides N.C."/>
            <person name="Klenk H.P."/>
            <person name="Lapidus A."/>
        </authorList>
    </citation>
    <scope>NUCLEOTIDE SEQUENCE [LARGE SCALE GENOMIC DNA]</scope>
    <source>
        <strain evidence="14">DSM 15567 / CIP 107919 / 50-1 BON</strain>
    </source>
</reference>
<dbReference type="SUPFAM" id="SSF55347">
    <property type="entry name" value="Glyceraldehyde-3-phosphate dehydrogenase-like, C-terminal domain"/>
    <property type="match status" value="1"/>
</dbReference>
<dbReference type="UniPathway" id="UPA00056">
    <property type="reaction ID" value="UER00092"/>
</dbReference>
<feature type="binding site" evidence="9">
    <location>
        <position position="222"/>
    </location>
    <ligand>
        <name>Mn(2+)</name>
        <dbReference type="ChEBI" id="CHEBI:29035"/>
    </ligand>
</feature>
<reference evidence="14" key="1">
    <citation type="submission" date="2010-11" db="EMBL/GenBank/DDBJ databases">
        <title>The complete genome of Mahella australiensis DSM 15567.</title>
        <authorList>
            <consortium name="US DOE Joint Genome Institute (JGI-PGF)"/>
            <person name="Lucas S."/>
            <person name="Copeland A."/>
            <person name="Lapidus A."/>
            <person name="Bruce D."/>
            <person name="Goodwin L."/>
            <person name="Pitluck S."/>
            <person name="Kyrpides N."/>
            <person name="Mavromatis K."/>
            <person name="Pagani I."/>
            <person name="Ivanova N."/>
            <person name="Teshima H."/>
            <person name="Brettin T."/>
            <person name="Detter J.C."/>
            <person name="Han C."/>
            <person name="Tapia R."/>
            <person name="Land M."/>
            <person name="Hauser L."/>
            <person name="Markowitz V."/>
            <person name="Cheng J.-F."/>
            <person name="Hugenholtz P."/>
            <person name="Woyke T."/>
            <person name="Wu D."/>
            <person name="Spring S."/>
            <person name="Pukall R."/>
            <person name="Steenblock K."/>
            <person name="Schneider S."/>
            <person name="Klenk H.-P."/>
            <person name="Eisen J.A."/>
        </authorList>
    </citation>
    <scope>NUCLEOTIDE SEQUENCE [LARGE SCALE GENOMIC DNA]</scope>
    <source>
        <strain evidence="14">DSM 15567 / CIP 107919 / 50-1 BON</strain>
    </source>
</reference>
<feature type="binding site" evidence="9">
    <location>
        <position position="14"/>
    </location>
    <ligand>
        <name>NADPH</name>
        <dbReference type="ChEBI" id="CHEBI:57783"/>
    </ligand>
</feature>
<dbReference type="PIRSF" id="PIRSF006205">
    <property type="entry name" value="Dxp_reductismrs"/>
    <property type="match status" value="1"/>
</dbReference>
<dbReference type="SUPFAM" id="SSF69055">
    <property type="entry name" value="1-deoxy-D-xylulose-5-phosphate reductoisomerase, C-terminal domain"/>
    <property type="match status" value="1"/>
</dbReference>
<dbReference type="STRING" id="697281.Mahau_1907"/>
<accession>F4A1N3</accession>
<proteinExistence type="inferred from homology"/>
<feature type="binding site" evidence="9">
    <location>
        <position position="15"/>
    </location>
    <ligand>
        <name>NADPH</name>
        <dbReference type="ChEBI" id="CHEBI:57783"/>
    </ligand>
</feature>
<organism evidence="13 14">
    <name type="scientific">Mahella australiensis (strain DSM 15567 / CIP 107919 / 50-1 BON)</name>
    <dbReference type="NCBI Taxonomy" id="697281"/>
    <lineage>
        <taxon>Bacteria</taxon>
        <taxon>Bacillati</taxon>
        <taxon>Bacillota</taxon>
        <taxon>Clostridia</taxon>
        <taxon>Thermoanaerobacterales</taxon>
        <taxon>Thermoanaerobacterales Family IV. Incertae Sedis</taxon>
        <taxon>Mahella</taxon>
    </lineage>
</organism>
<dbReference type="Pfam" id="PF13288">
    <property type="entry name" value="DXPR_C"/>
    <property type="match status" value="1"/>
</dbReference>
<dbReference type="Pfam" id="PF08436">
    <property type="entry name" value="DXP_redisom_C"/>
    <property type="match status" value="1"/>
</dbReference>
<evidence type="ECO:0000256" key="6">
    <source>
        <dbReference type="ARBA" id="ARBA00023211"/>
    </source>
</evidence>
<keyword evidence="7 9" id="KW-0414">Isoprene biosynthesis</keyword>
<feature type="binding site" evidence="9">
    <location>
        <position position="213"/>
    </location>
    <ligand>
        <name>1-deoxy-D-xylulose 5-phosphate</name>
        <dbReference type="ChEBI" id="CHEBI:57792"/>
    </ligand>
</feature>
<evidence type="ECO:0000256" key="2">
    <source>
        <dbReference type="ARBA" id="ARBA00006825"/>
    </source>
</evidence>
<dbReference type="InterPro" id="IPR026877">
    <property type="entry name" value="DXPR_C"/>
</dbReference>
<dbReference type="NCBIfam" id="NF009114">
    <property type="entry name" value="PRK12464.1"/>
    <property type="match status" value="1"/>
</dbReference>
<dbReference type="GO" id="GO:0030604">
    <property type="term" value="F:1-deoxy-D-xylulose-5-phosphate reductoisomerase activity"/>
    <property type="evidence" value="ECO:0007669"/>
    <property type="project" value="UniProtKB-UniRule"/>
</dbReference>
<dbReference type="Proteomes" id="UP000008457">
    <property type="component" value="Chromosome"/>
</dbReference>
<comment type="function">
    <text evidence="9">Catalyzes the NADPH-dependent rearrangement and reduction of 1-deoxy-D-xylulose-5-phosphate (DXP) to 2-C-methyl-D-erythritol 4-phosphate (MEP).</text>
</comment>
<comment type="caution">
    <text evidence="9">Lacks conserved residue(s) required for the propagation of feature annotation.</text>
</comment>
<dbReference type="InterPro" id="IPR013512">
    <property type="entry name" value="DXP_reductoisomerase_N"/>
</dbReference>
<comment type="pathway">
    <text evidence="1 9">Isoprenoid biosynthesis; isopentenyl diphosphate biosynthesis via DXP pathway; isopentenyl diphosphate from 1-deoxy-D-xylulose 5-phosphate: step 1/6.</text>
</comment>
<comment type="cofactor">
    <cofactor evidence="9">
        <name>Mg(2+)</name>
        <dbReference type="ChEBI" id="CHEBI:18420"/>
    </cofactor>
    <cofactor evidence="9">
        <name>Mn(2+)</name>
        <dbReference type="ChEBI" id="CHEBI:29035"/>
    </cofactor>
</comment>
<evidence type="ECO:0000256" key="3">
    <source>
        <dbReference type="ARBA" id="ARBA00022723"/>
    </source>
</evidence>
<dbReference type="HAMAP" id="MF_00183">
    <property type="entry name" value="DXP_reductoisom"/>
    <property type="match status" value="1"/>
</dbReference>